<proteinExistence type="predicted"/>
<dbReference type="AlphaFoldDB" id="A0AB39XS89"/>
<reference evidence="1" key="1">
    <citation type="submission" date="2024-08" db="EMBL/GenBank/DDBJ databases">
        <authorList>
            <person name="Chaddad Z."/>
            <person name="Lamrabet M."/>
            <person name="Bouhnik O."/>
            <person name="Alami S."/>
            <person name="Wipf D."/>
            <person name="Courty P.E."/>
            <person name="Missbah El Idrissi M."/>
        </authorList>
    </citation>
    <scope>NUCLEOTIDE SEQUENCE</scope>
    <source>
        <strain evidence="1">LLZ17</strain>
    </source>
</reference>
<name>A0AB39XS89_9BRAD</name>
<organism evidence="1">
    <name type="scientific">Bradyrhizobium sp. LLZ17</name>
    <dbReference type="NCBI Taxonomy" id="3239388"/>
    <lineage>
        <taxon>Bacteria</taxon>
        <taxon>Pseudomonadati</taxon>
        <taxon>Pseudomonadota</taxon>
        <taxon>Alphaproteobacteria</taxon>
        <taxon>Hyphomicrobiales</taxon>
        <taxon>Nitrobacteraceae</taxon>
        <taxon>Bradyrhizobium</taxon>
    </lineage>
</organism>
<dbReference type="RefSeq" id="WP_369726013.1">
    <property type="nucleotide sequence ID" value="NZ_CP165734.1"/>
</dbReference>
<gene>
    <name evidence="1" type="ORF">AB8Z38_15805</name>
</gene>
<accession>A0AB39XS89</accession>
<sequence length="119" mass="12963">MFPAVATYTKLLLNDPAVSMITVMEVLRGGISKRLGFGRPAGSPQAFLAMDPEAGKDDPVDALTRMKQKRLADEDRILGEKKFSSVLLDGIAADEVFGPSERAPQAWVTGVRQHHNERG</sequence>
<dbReference type="EMBL" id="CP165734">
    <property type="protein sequence ID" value="XDV60662.1"/>
    <property type="molecule type" value="Genomic_DNA"/>
</dbReference>
<protein>
    <submittedName>
        <fullName evidence="1">Uncharacterized protein</fullName>
    </submittedName>
</protein>
<evidence type="ECO:0000313" key="1">
    <source>
        <dbReference type="EMBL" id="XDV60662.1"/>
    </source>
</evidence>